<dbReference type="AlphaFoldDB" id="A0A9P7AGG8"/>
<evidence type="ECO:0000313" key="3">
    <source>
        <dbReference type="Proteomes" id="UP000719766"/>
    </source>
</evidence>
<dbReference type="RefSeq" id="XP_041155114.1">
    <property type="nucleotide sequence ID" value="XM_041307437.1"/>
</dbReference>
<comment type="caution">
    <text evidence="2">The sequence shown here is derived from an EMBL/GenBank/DDBJ whole genome shotgun (WGS) entry which is preliminary data.</text>
</comment>
<organism evidence="2 3">
    <name type="scientific">Suillus plorans</name>
    <dbReference type="NCBI Taxonomy" id="116603"/>
    <lineage>
        <taxon>Eukaryota</taxon>
        <taxon>Fungi</taxon>
        <taxon>Dikarya</taxon>
        <taxon>Basidiomycota</taxon>
        <taxon>Agaricomycotina</taxon>
        <taxon>Agaricomycetes</taxon>
        <taxon>Agaricomycetidae</taxon>
        <taxon>Boletales</taxon>
        <taxon>Suillineae</taxon>
        <taxon>Suillaceae</taxon>
        <taxon>Suillus</taxon>
    </lineage>
</organism>
<reference evidence="2" key="1">
    <citation type="journal article" date="2020" name="New Phytol.">
        <title>Comparative genomics reveals dynamic genome evolution in host specialist ectomycorrhizal fungi.</title>
        <authorList>
            <person name="Lofgren L.A."/>
            <person name="Nguyen N.H."/>
            <person name="Vilgalys R."/>
            <person name="Ruytinx J."/>
            <person name="Liao H.L."/>
            <person name="Branco S."/>
            <person name="Kuo A."/>
            <person name="LaButti K."/>
            <person name="Lipzen A."/>
            <person name="Andreopoulos W."/>
            <person name="Pangilinan J."/>
            <person name="Riley R."/>
            <person name="Hundley H."/>
            <person name="Na H."/>
            <person name="Barry K."/>
            <person name="Grigoriev I.V."/>
            <person name="Stajich J.E."/>
            <person name="Kennedy P.G."/>
        </authorList>
    </citation>
    <scope>NUCLEOTIDE SEQUENCE</scope>
    <source>
        <strain evidence="2">S12</strain>
    </source>
</reference>
<evidence type="ECO:0000313" key="2">
    <source>
        <dbReference type="EMBL" id="KAG1787798.1"/>
    </source>
</evidence>
<dbReference type="OrthoDB" id="2668062at2759"/>
<feature type="compositionally biased region" description="Basic and acidic residues" evidence="1">
    <location>
        <begin position="111"/>
        <end position="177"/>
    </location>
</feature>
<gene>
    <name evidence="2" type="ORF">HD556DRAFT_1448478</name>
</gene>
<feature type="region of interest" description="Disordered" evidence="1">
    <location>
        <begin position="65"/>
        <end position="177"/>
    </location>
</feature>
<keyword evidence="3" id="KW-1185">Reference proteome</keyword>
<feature type="region of interest" description="Disordered" evidence="1">
    <location>
        <begin position="327"/>
        <end position="353"/>
    </location>
</feature>
<accession>A0A9P7AGG8</accession>
<evidence type="ECO:0000256" key="1">
    <source>
        <dbReference type="SAM" id="MobiDB-lite"/>
    </source>
</evidence>
<dbReference type="GeneID" id="64601201"/>
<name>A0A9P7AGG8_9AGAM</name>
<feature type="compositionally biased region" description="Basic and acidic residues" evidence="1">
    <location>
        <begin position="81"/>
        <end position="104"/>
    </location>
</feature>
<proteinExistence type="predicted"/>
<dbReference type="Proteomes" id="UP000719766">
    <property type="component" value="Unassembled WGS sequence"/>
</dbReference>
<dbReference type="EMBL" id="JABBWE010000075">
    <property type="protein sequence ID" value="KAG1787798.1"/>
    <property type="molecule type" value="Genomic_DNA"/>
</dbReference>
<protein>
    <submittedName>
        <fullName evidence="2">Uncharacterized protein</fullName>
    </submittedName>
</protein>
<sequence>MIIYPSVKPRPIAKASKGKMKRVLRMAYSRSDESEVVVTESAISPGLVNVPAESLQEGLTEVMHDDRPAGTKQEPPQITKPIEDLHDAARDSRDPHDPPHDLHQVHHKLPVRHDPREGVQQDLHRGNPPRHPQEPHREVTPDPRNDPREGGPLRNSHEPRRDPRNALYDTHRPLHSHSREPWYMHDAMHRREVYLRDETPMIEHDALHSHDVFYHRDSHNHRYASLQPRNYYEPNEPRIDSEFTTRDTSPALESHYTHGERERAYPSRYSPVLSPDYAHESRYARRNGLDERWAFGGGAYRDSGYPQGRAHNQDSRWTDNVRNVASSSLDIRHDAVPRAFTRDPTNPPHPPSS</sequence>